<protein>
    <recommendedName>
        <fullName evidence="1">Lactose phosphotransferase system repressor</fullName>
    </recommendedName>
</protein>
<dbReference type="InterPro" id="IPR036390">
    <property type="entry name" value="WH_DNA-bd_sf"/>
</dbReference>
<gene>
    <name evidence="8" type="ORF">AYJ05_07070</name>
</gene>
<dbReference type="InterPro" id="IPR001034">
    <property type="entry name" value="DeoR_HTH"/>
</dbReference>
<dbReference type="Pfam" id="PF08220">
    <property type="entry name" value="HTH_DeoR"/>
    <property type="match status" value="1"/>
</dbReference>
<dbReference type="PROSITE" id="PS00894">
    <property type="entry name" value="HTH_DEOR_1"/>
    <property type="match status" value="1"/>
</dbReference>
<proteinExistence type="predicted"/>
<feature type="domain" description="HTH deoR-type" evidence="7">
    <location>
        <begin position="5"/>
        <end position="60"/>
    </location>
</feature>
<dbReference type="SMART" id="SM00420">
    <property type="entry name" value="HTH_DEOR"/>
    <property type="match status" value="1"/>
</dbReference>
<dbReference type="InterPro" id="IPR018356">
    <property type="entry name" value="Tscrpt_reg_HTH_DeoR_CS"/>
</dbReference>
<accession>A0A177I8A8</accession>
<dbReference type="Proteomes" id="UP000076947">
    <property type="component" value="Unassembled WGS sequence"/>
</dbReference>
<evidence type="ECO:0000256" key="4">
    <source>
        <dbReference type="ARBA" id="ARBA00023125"/>
    </source>
</evidence>
<dbReference type="InterPro" id="IPR050313">
    <property type="entry name" value="Carb_Metab_HTH_regulators"/>
</dbReference>
<dbReference type="STRING" id="1705.CA21670_04195"/>
<name>A0A177I8A8_9CORY</name>
<evidence type="ECO:0000256" key="1">
    <source>
        <dbReference type="ARBA" id="ARBA00021390"/>
    </source>
</evidence>
<comment type="caution">
    <text evidence="8">The sequence shown here is derived from an EMBL/GenBank/DDBJ whole genome shotgun (WGS) entry which is preliminary data.</text>
</comment>
<dbReference type="InterPro" id="IPR037171">
    <property type="entry name" value="NagB/RpiA_transferase-like"/>
</dbReference>
<keyword evidence="4" id="KW-0238">DNA-binding</keyword>
<evidence type="ECO:0000259" key="7">
    <source>
        <dbReference type="PROSITE" id="PS51000"/>
    </source>
</evidence>
<keyword evidence="5" id="KW-0804">Transcription</keyword>
<dbReference type="InterPro" id="IPR036388">
    <property type="entry name" value="WH-like_DNA-bd_sf"/>
</dbReference>
<dbReference type="SUPFAM" id="SSF46785">
    <property type="entry name" value="Winged helix' DNA-binding domain"/>
    <property type="match status" value="1"/>
</dbReference>
<dbReference type="PROSITE" id="PS51000">
    <property type="entry name" value="HTH_DEOR_2"/>
    <property type="match status" value="1"/>
</dbReference>
<dbReference type="Pfam" id="PF00455">
    <property type="entry name" value="DeoRC"/>
    <property type="match status" value="1"/>
</dbReference>
<comment type="function">
    <text evidence="6">Repressor of the lactose catabolism operon. Galactose-6-phosphate is the inducer.</text>
</comment>
<dbReference type="InterPro" id="IPR014036">
    <property type="entry name" value="DeoR-like_C"/>
</dbReference>
<reference evidence="9" key="1">
    <citation type="submission" date="2016-02" db="EMBL/GenBank/DDBJ databases">
        <authorList>
            <person name="Kaur G."/>
            <person name="Nair G.R."/>
            <person name="Mayilraj S."/>
        </authorList>
    </citation>
    <scope>NUCLEOTIDE SEQUENCE [LARGE SCALE GENOMIC DNA]</scope>
    <source>
        <strain evidence="9">GA-15</strain>
    </source>
</reference>
<evidence type="ECO:0000313" key="9">
    <source>
        <dbReference type="Proteomes" id="UP000076947"/>
    </source>
</evidence>
<dbReference type="GO" id="GO:0003677">
    <property type="term" value="F:DNA binding"/>
    <property type="evidence" value="ECO:0007669"/>
    <property type="project" value="UniProtKB-KW"/>
</dbReference>
<dbReference type="SMART" id="SM01134">
    <property type="entry name" value="DeoRC"/>
    <property type="match status" value="1"/>
</dbReference>
<dbReference type="PANTHER" id="PTHR30363">
    <property type="entry name" value="HTH-TYPE TRANSCRIPTIONAL REGULATOR SRLR-RELATED"/>
    <property type="match status" value="1"/>
</dbReference>
<dbReference type="OrthoDB" id="7688673at2"/>
<dbReference type="Gene3D" id="1.10.10.10">
    <property type="entry name" value="Winged helix-like DNA-binding domain superfamily/Winged helix DNA-binding domain"/>
    <property type="match status" value="1"/>
</dbReference>
<keyword evidence="3" id="KW-0805">Transcription regulation</keyword>
<evidence type="ECO:0000256" key="5">
    <source>
        <dbReference type="ARBA" id="ARBA00023163"/>
    </source>
</evidence>
<dbReference type="InterPro" id="IPR000524">
    <property type="entry name" value="Tscrpt_reg_HTH_GntR"/>
</dbReference>
<dbReference type="RefSeq" id="WP_066840787.1">
    <property type="nucleotide sequence ID" value="NZ_LSTQ01000026.1"/>
</dbReference>
<evidence type="ECO:0000256" key="2">
    <source>
        <dbReference type="ARBA" id="ARBA00022491"/>
    </source>
</evidence>
<keyword evidence="9" id="KW-1185">Reference proteome</keyword>
<dbReference type="PRINTS" id="PR00037">
    <property type="entry name" value="HTHLACR"/>
</dbReference>
<keyword evidence="2" id="KW-0678">Repressor</keyword>
<organism evidence="8 9">
    <name type="scientific">Corynebacterium stationis</name>
    <dbReference type="NCBI Taxonomy" id="1705"/>
    <lineage>
        <taxon>Bacteria</taxon>
        <taxon>Bacillati</taxon>
        <taxon>Actinomycetota</taxon>
        <taxon>Actinomycetes</taxon>
        <taxon>Mycobacteriales</taxon>
        <taxon>Corynebacteriaceae</taxon>
        <taxon>Corynebacterium</taxon>
    </lineage>
</organism>
<dbReference type="AlphaFoldDB" id="A0A177I8A8"/>
<evidence type="ECO:0000313" key="8">
    <source>
        <dbReference type="EMBL" id="OAH24984.1"/>
    </source>
</evidence>
<evidence type="ECO:0000256" key="3">
    <source>
        <dbReference type="ARBA" id="ARBA00023015"/>
    </source>
</evidence>
<dbReference type="EMBL" id="LSTQ01000026">
    <property type="protein sequence ID" value="OAH24984.1"/>
    <property type="molecule type" value="Genomic_DNA"/>
</dbReference>
<sequence length="271" mass="29167">MSSPVESRRAEIVNTVREHGHARVDDLAQRLGVSIMTIHRDLDALAEEGLIERVRGGAEFVDPEFAETNVSTRRETNIAVKKALAAHVAAFINAGDIVALDDSTTVEYCVPDVLEARPMGIITHSLRVMQQVSAQAPQVLLTGAGGRFCHETGSFLGQATCSAVERLNATVSIVSTTCINAAGIYHPDEDAAITKSAFVRLGSRKILVSDSSKFDNVGMHFVARLSEFDDIIIDNNLDADQRALLKNTGATIHLVETSVPTPTLQPPSVLK</sequence>
<dbReference type="PANTHER" id="PTHR30363:SF4">
    <property type="entry name" value="GLYCEROL-3-PHOSPHATE REGULON REPRESSOR"/>
    <property type="match status" value="1"/>
</dbReference>
<evidence type="ECO:0000256" key="6">
    <source>
        <dbReference type="ARBA" id="ARBA00024937"/>
    </source>
</evidence>
<dbReference type="GO" id="GO:0003700">
    <property type="term" value="F:DNA-binding transcription factor activity"/>
    <property type="evidence" value="ECO:0007669"/>
    <property type="project" value="InterPro"/>
</dbReference>
<dbReference type="SUPFAM" id="SSF100950">
    <property type="entry name" value="NagB/RpiA/CoA transferase-like"/>
    <property type="match status" value="1"/>
</dbReference>
<dbReference type="SMART" id="SM00345">
    <property type="entry name" value="HTH_GNTR"/>
    <property type="match status" value="1"/>
</dbReference>